<organism evidence="1 2">
    <name type="scientific">Lactococcus termiticola</name>
    <dbReference type="NCBI Taxonomy" id="2169526"/>
    <lineage>
        <taxon>Bacteria</taxon>
        <taxon>Bacillati</taxon>
        <taxon>Bacillota</taxon>
        <taxon>Bacilli</taxon>
        <taxon>Lactobacillales</taxon>
        <taxon>Streptococcaceae</taxon>
        <taxon>Lactococcus</taxon>
    </lineage>
</organism>
<comment type="caution">
    <text evidence="1">The sequence shown here is derived from an EMBL/GenBank/DDBJ whole genome shotgun (WGS) entry which is preliminary data.</text>
</comment>
<reference evidence="1 2" key="1">
    <citation type="journal article" date="2018" name="Genome Announc.">
        <title>Draft Genome Sequence of Lactococcus sp. Strain NtB2 (JCM 32569), Isolated from the Gut of the Higher Termite Nasutitermes takasagoensis.</title>
        <authorList>
            <person name="Noda S."/>
            <person name="Aihara C."/>
            <person name="Yuki M."/>
            <person name="Ohkuma M."/>
        </authorList>
    </citation>
    <scope>NUCLEOTIDE SEQUENCE [LARGE SCALE GENOMIC DNA]</scope>
    <source>
        <strain evidence="1 2">NtB2</strain>
    </source>
</reference>
<dbReference type="EMBL" id="BFFO01000006">
    <property type="protein sequence ID" value="GBG96990.1"/>
    <property type="molecule type" value="Genomic_DNA"/>
</dbReference>
<sequence>MYRVVEMYGVDEPWWFFDDWKKDIVSTKEFENFYTALKYYRNQWYKFAESFTEFKSKDDLLSAFWDVEDEIWCEECAGYQQRYHSIALLEDWHLLPEEKKRWAYEKHSADPQIKVCPNALKARETKDSLDEKL</sequence>
<dbReference type="Pfam" id="PF06279">
    <property type="entry name" value="DUF1033"/>
    <property type="match status" value="1"/>
</dbReference>
<evidence type="ECO:0000313" key="2">
    <source>
        <dbReference type="Proteomes" id="UP000245021"/>
    </source>
</evidence>
<protein>
    <submittedName>
        <fullName evidence="1">DNA binding protein</fullName>
    </submittedName>
</protein>
<proteinExistence type="predicted"/>
<dbReference type="AlphaFoldDB" id="A0A2R5HJX1"/>
<gene>
    <name evidence="1" type="ORF">NtB2_01127</name>
</gene>
<dbReference type="Proteomes" id="UP000245021">
    <property type="component" value="Unassembled WGS sequence"/>
</dbReference>
<evidence type="ECO:0000313" key="1">
    <source>
        <dbReference type="EMBL" id="GBG96990.1"/>
    </source>
</evidence>
<dbReference type="RefSeq" id="WP_109245958.1">
    <property type="nucleotide sequence ID" value="NZ_BFFO01000006.1"/>
</dbReference>
<name>A0A2R5HJX1_9LACT</name>
<accession>A0A2R5HJX1</accession>
<dbReference type="OrthoDB" id="2389779at2"/>
<dbReference type="InterPro" id="IPR010434">
    <property type="entry name" value="DUF1033"/>
</dbReference>
<keyword evidence="2" id="KW-1185">Reference proteome</keyword>